<evidence type="ECO:0000313" key="2">
    <source>
        <dbReference type="EMBL" id="KAJ8399707.1"/>
    </source>
</evidence>
<proteinExistence type="predicted"/>
<dbReference type="AlphaFoldDB" id="A0AAD7VXU4"/>
<name>A0AAD7VXU4_9TELE</name>
<accession>A0AAD7VXU4</accession>
<evidence type="ECO:0000313" key="1">
    <source>
        <dbReference type="EMBL" id="KAJ8361816.1"/>
    </source>
</evidence>
<dbReference type="EMBL" id="JAINUG010000081">
    <property type="protein sequence ID" value="KAJ8399707.1"/>
    <property type="molecule type" value="Genomic_DNA"/>
</dbReference>
<keyword evidence="3" id="KW-1185">Reference proteome</keyword>
<dbReference type="EMBL" id="JAINUG010000878">
    <property type="protein sequence ID" value="KAJ8361816.1"/>
    <property type="molecule type" value="Genomic_DNA"/>
</dbReference>
<reference evidence="1" key="1">
    <citation type="journal article" date="2023" name="Science">
        <title>Genome structures resolve the early diversification of teleost fishes.</title>
        <authorList>
            <person name="Parey E."/>
            <person name="Louis A."/>
            <person name="Montfort J."/>
            <person name="Bouchez O."/>
            <person name="Roques C."/>
            <person name="Iampietro C."/>
            <person name="Lluch J."/>
            <person name="Castinel A."/>
            <person name="Donnadieu C."/>
            <person name="Desvignes T."/>
            <person name="Floi Bucao C."/>
            <person name="Jouanno E."/>
            <person name="Wen M."/>
            <person name="Mejri S."/>
            <person name="Dirks R."/>
            <person name="Jansen H."/>
            <person name="Henkel C."/>
            <person name="Chen W.J."/>
            <person name="Zahm M."/>
            <person name="Cabau C."/>
            <person name="Klopp C."/>
            <person name="Thompson A.W."/>
            <person name="Robinson-Rechavi M."/>
            <person name="Braasch I."/>
            <person name="Lecointre G."/>
            <person name="Bobe J."/>
            <person name="Postlethwait J.H."/>
            <person name="Berthelot C."/>
            <person name="Roest Crollius H."/>
            <person name="Guiguen Y."/>
        </authorList>
    </citation>
    <scope>NUCLEOTIDE SEQUENCE</scope>
    <source>
        <strain evidence="1">NC1722</strain>
    </source>
</reference>
<sequence>MIPYLADDLFTILKRLLQRFVTDDTLKRVKTPVKLFSEDFKDRANHKDASVINIGFVADKLLSELRVRKKVSERDVLMVRKETKEFLVTAVTKLLEKCPLKYTLVRNLAWLDPQKIRGSLLIRTSLSQT</sequence>
<evidence type="ECO:0000313" key="3">
    <source>
        <dbReference type="Proteomes" id="UP001221898"/>
    </source>
</evidence>
<organism evidence="1 3">
    <name type="scientific">Aldrovandia affinis</name>
    <dbReference type="NCBI Taxonomy" id="143900"/>
    <lineage>
        <taxon>Eukaryota</taxon>
        <taxon>Metazoa</taxon>
        <taxon>Chordata</taxon>
        <taxon>Craniata</taxon>
        <taxon>Vertebrata</taxon>
        <taxon>Euteleostomi</taxon>
        <taxon>Actinopterygii</taxon>
        <taxon>Neopterygii</taxon>
        <taxon>Teleostei</taxon>
        <taxon>Notacanthiformes</taxon>
        <taxon>Halosauridae</taxon>
        <taxon>Aldrovandia</taxon>
    </lineage>
</organism>
<comment type="caution">
    <text evidence="1">The sequence shown here is derived from an EMBL/GenBank/DDBJ whole genome shotgun (WGS) entry which is preliminary data.</text>
</comment>
<dbReference type="Proteomes" id="UP001221898">
    <property type="component" value="Unassembled WGS sequence"/>
</dbReference>
<protein>
    <submittedName>
        <fullName evidence="1">Uncharacterized protein</fullName>
    </submittedName>
</protein>
<gene>
    <name evidence="2" type="ORF">AAFF_G00408120</name>
    <name evidence="1" type="ORF">AAFF_G00418740</name>
</gene>